<dbReference type="InterPro" id="IPR035278">
    <property type="entry name" value="DUF5355"/>
</dbReference>
<sequence length="403" mass="46480">MREVVAFPREETGFGTDVVTMRKSVEMALHSDQEPHVLLNLLFSYIDTLLSYDGPRNRIQCEVATAVLNIALCYKYLVLETMVYAYRKGEPKLWATVTNYLKRGVGILQFLKGCSWLNPTDNGYPMLDKLIYELGVLQQLSVILLSLGKIRSNLYNDVMLDLDHSADLTRTIFNSNNITLYTRLCISCQEIMLRLLTDKNNNSDIINKSNFDFLRSLTLLLVSIEQFEMDNIGKAIGLLNLSQEQLTKNIMTKSELRDTLNEHRIVERDQNLKGQMKSKLLNTFTKKKEKNVESDQSDLLKRLKNIRISKKSSSKKQARDCLLPILQEILNDLLLPLMVLFTYRYEKTNELYGLQVVETDEKDLIRELPKGIPMDMKSVTWKISEANKLVEDTSLSIGYDEYF</sequence>
<dbReference type="Pfam" id="PF17306">
    <property type="entry name" value="DUF5355"/>
    <property type="match status" value="1"/>
</dbReference>
<organism evidence="1 2">
    <name type="scientific">Nakaseomyces bracarensis</name>
    <dbReference type="NCBI Taxonomy" id="273131"/>
    <lineage>
        <taxon>Eukaryota</taxon>
        <taxon>Fungi</taxon>
        <taxon>Dikarya</taxon>
        <taxon>Ascomycota</taxon>
        <taxon>Saccharomycotina</taxon>
        <taxon>Saccharomycetes</taxon>
        <taxon>Saccharomycetales</taxon>
        <taxon>Saccharomycetaceae</taxon>
        <taxon>Nakaseomyces</taxon>
    </lineage>
</organism>
<name>A0ABR4NPE3_9SACH</name>
<dbReference type="EMBL" id="JBEVYD010000010">
    <property type="protein sequence ID" value="KAL3229960.1"/>
    <property type="molecule type" value="Genomic_DNA"/>
</dbReference>
<protein>
    <submittedName>
        <fullName evidence="1">Uncharacterized protein</fullName>
    </submittedName>
</protein>
<gene>
    <name evidence="1" type="ORF">RNJ44_01323</name>
</gene>
<reference evidence="1 2" key="1">
    <citation type="submission" date="2024-05" db="EMBL/GenBank/DDBJ databases">
        <title>Long read based assembly of the Candida bracarensis genome reveals expanded adhesin content.</title>
        <authorList>
            <person name="Marcet-Houben M."/>
            <person name="Ksiezopolska E."/>
            <person name="Gabaldon T."/>
        </authorList>
    </citation>
    <scope>NUCLEOTIDE SEQUENCE [LARGE SCALE GENOMIC DNA]</scope>
    <source>
        <strain evidence="1 2">CBM6</strain>
    </source>
</reference>
<accession>A0ABR4NPE3</accession>
<keyword evidence="2" id="KW-1185">Reference proteome</keyword>
<dbReference type="Proteomes" id="UP001623330">
    <property type="component" value="Unassembled WGS sequence"/>
</dbReference>
<evidence type="ECO:0000313" key="2">
    <source>
        <dbReference type="Proteomes" id="UP001623330"/>
    </source>
</evidence>
<proteinExistence type="predicted"/>
<comment type="caution">
    <text evidence="1">The sequence shown here is derived from an EMBL/GenBank/DDBJ whole genome shotgun (WGS) entry which is preliminary data.</text>
</comment>
<evidence type="ECO:0000313" key="1">
    <source>
        <dbReference type="EMBL" id="KAL3229960.1"/>
    </source>
</evidence>